<evidence type="ECO:0000313" key="5">
    <source>
        <dbReference type="Ensembl" id="ENSECRP00000032722.1"/>
    </source>
</evidence>
<accession>A0A8C4TMV4</accession>
<keyword evidence="1" id="KW-0479">Metal-binding</keyword>
<dbReference type="InterPro" id="IPR002048">
    <property type="entry name" value="EF_hand_dom"/>
</dbReference>
<dbReference type="SUPFAM" id="SSF47473">
    <property type="entry name" value="EF-hand"/>
    <property type="match status" value="1"/>
</dbReference>
<dbReference type="Proteomes" id="UP000694620">
    <property type="component" value="Chromosome 18"/>
</dbReference>
<proteinExistence type="predicted"/>
<gene>
    <name evidence="5" type="primary">LOC114668356</name>
</gene>
<dbReference type="RefSeq" id="XP_028679893.1">
    <property type="nucleotide sequence ID" value="XM_028824060.2"/>
</dbReference>
<dbReference type="InterPro" id="IPR042847">
    <property type="entry name" value="EFC12"/>
</dbReference>
<feature type="compositionally biased region" description="Low complexity" evidence="3">
    <location>
        <begin position="472"/>
        <end position="482"/>
    </location>
</feature>
<feature type="region of interest" description="Disordered" evidence="3">
    <location>
        <begin position="1"/>
        <end position="26"/>
    </location>
</feature>
<feature type="region of interest" description="Disordered" evidence="3">
    <location>
        <begin position="283"/>
        <end position="335"/>
    </location>
</feature>
<keyword evidence="2" id="KW-0106">Calcium</keyword>
<evidence type="ECO:0000256" key="1">
    <source>
        <dbReference type="ARBA" id="ARBA00022723"/>
    </source>
</evidence>
<dbReference type="GeneTree" id="ENSGT00390000014874"/>
<dbReference type="Ensembl" id="ENSECRT00000033445.1">
    <property type="protein sequence ID" value="ENSECRP00000032722.1"/>
    <property type="gene ID" value="ENSECRG00000022168.1"/>
</dbReference>
<protein>
    <recommendedName>
        <fullName evidence="4">EF-hand domain-containing protein</fullName>
    </recommendedName>
</protein>
<keyword evidence="6" id="KW-1185">Reference proteome</keyword>
<feature type="region of interest" description="Disordered" evidence="3">
    <location>
        <begin position="465"/>
        <end position="486"/>
    </location>
</feature>
<dbReference type="GeneID" id="114668356"/>
<dbReference type="InterPro" id="IPR018247">
    <property type="entry name" value="EF_Hand_1_Ca_BS"/>
</dbReference>
<evidence type="ECO:0000313" key="6">
    <source>
        <dbReference type="Proteomes" id="UP000694620"/>
    </source>
</evidence>
<dbReference type="GO" id="GO:0005509">
    <property type="term" value="F:calcium ion binding"/>
    <property type="evidence" value="ECO:0007669"/>
    <property type="project" value="InterPro"/>
</dbReference>
<evidence type="ECO:0000259" key="4">
    <source>
        <dbReference type="PROSITE" id="PS50222"/>
    </source>
</evidence>
<name>A0A8C4TMV4_ERPCA</name>
<dbReference type="AlphaFoldDB" id="A0A8C4TMV4"/>
<feature type="compositionally biased region" description="Low complexity" evidence="3">
    <location>
        <begin position="308"/>
        <end position="319"/>
    </location>
</feature>
<dbReference type="PROSITE" id="PS50222">
    <property type="entry name" value="EF_HAND_2"/>
    <property type="match status" value="1"/>
</dbReference>
<dbReference type="InterPro" id="IPR011992">
    <property type="entry name" value="EF-hand-dom_pair"/>
</dbReference>
<dbReference type="Gene3D" id="1.10.238.10">
    <property type="entry name" value="EF-hand"/>
    <property type="match status" value="1"/>
</dbReference>
<dbReference type="PANTHER" id="PTHR47225:SF1">
    <property type="entry name" value="EF-HAND CALCIUM-BINDING DOMAIN-CONTAINING PROTEIN 12"/>
    <property type="match status" value="1"/>
</dbReference>
<feature type="domain" description="EF-hand" evidence="4">
    <location>
        <begin position="195"/>
        <end position="230"/>
    </location>
</feature>
<reference evidence="5" key="2">
    <citation type="submission" date="2025-08" db="UniProtKB">
        <authorList>
            <consortium name="Ensembl"/>
        </authorList>
    </citation>
    <scope>IDENTIFICATION</scope>
</reference>
<sequence length="609" mass="69359">MAVNPIRDQKKTHRQRDLPRMVKSKRRVVVAPSMNAKGPFGEPMWPLGIRKLARVPEKKGNSFGTPGSEGSHGSQDVCSSDRSRSSRESADSEYQQWLKQRRKLRGELDSMGDLKGWLQNKPQVTELETAVMDRMEEEKNARDAARAIQHGSATPLSSMAGGSSHKKPRWLSTPTPEIRTPSPHGMTIVQRYLRRAHLRLVDLFQHLDKSKTGQVSREDFRRIIREVGIPLSDKHVDELIVALSSKEGDSVNYRDLVTGRDMWILEARVDLKQQMKEKMTQEAEFTGVLPSPSRQREHQTVSPSTPFSYSTEYRSSPSSFLEVPSPNLEESRPLSYEEMEEIGKWDRERRRRENRSTSHLEWLEQCRVVRTGTPAVDSHSLPSTMKGDSGDRVDTYRRQCFREYSDILQLCQNYSIPLSAQLLERALLHPGDRLLMDSGHVLPIRQPGTSPAVRLFRDDKRTLASDSEEHLLPSSGRPSGRSQSERFPYPLKKCVSKGGKLMQLSTGAARIKSKTDCWLTFEEYQEITSHLKPHQSLRADPNAFWPGQLLENVRLCLADDQAKSSDALFYSTRQNSVINMATQRQSWPISDQGYVTYGDIDRNKTYSLG</sequence>
<feature type="compositionally biased region" description="Basic and acidic residues" evidence="3">
    <location>
        <begin position="79"/>
        <end position="90"/>
    </location>
</feature>
<feature type="region of interest" description="Disordered" evidence="3">
    <location>
        <begin position="152"/>
        <end position="183"/>
    </location>
</feature>
<evidence type="ECO:0000256" key="2">
    <source>
        <dbReference type="ARBA" id="ARBA00022837"/>
    </source>
</evidence>
<reference evidence="5" key="1">
    <citation type="submission" date="2021-06" db="EMBL/GenBank/DDBJ databases">
        <authorList>
            <consortium name="Wellcome Sanger Institute Data Sharing"/>
        </authorList>
    </citation>
    <scope>NUCLEOTIDE SEQUENCE [LARGE SCALE GENOMIC DNA]</scope>
</reference>
<dbReference type="PROSITE" id="PS00018">
    <property type="entry name" value="EF_HAND_1"/>
    <property type="match status" value="1"/>
</dbReference>
<reference evidence="5" key="3">
    <citation type="submission" date="2025-09" db="UniProtKB">
        <authorList>
            <consortium name="Ensembl"/>
        </authorList>
    </citation>
    <scope>IDENTIFICATION</scope>
</reference>
<dbReference type="OrthoDB" id="10005811at2759"/>
<feature type="region of interest" description="Disordered" evidence="3">
    <location>
        <begin position="57"/>
        <end position="95"/>
    </location>
</feature>
<dbReference type="PANTHER" id="PTHR47225">
    <property type="entry name" value="EF-HAND CALCIUM-BINDING DOMAIN-CONTAINING PROTEIN 12"/>
    <property type="match status" value="1"/>
</dbReference>
<dbReference type="Pfam" id="PF13499">
    <property type="entry name" value="EF-hand_7"/>
    <property type="match status" value="1"/>
</dbReference>
<evidence type="ECO:0000256" key="3">
    <source>
        <dbReference type="SAM" id="MobiDB-lite"/>
    </source>
</evidence>
<organism evidence="5 6">
    <name type="scientific">Erpetoichthys calabaricus</name>
    <name type="common">Rope fish</name>
    <name type="synonym">Calamoichthys calabaricus</name>
    <dbReference type="NCBI Taxonomy" id="27687"/>
    <lineage>
        <taxon>Eukaryota</taxon>
        <taxon>Metazoa</taxon>
        <taxon>Chordata</taxon>
        <taxon>Craniata</taxon>
        <taxon>Vertebrata</taxon>
        <taxon>Euteleostomi</taxon>
        <taxon>Actinopterygii</taxon>
        <taxon>Polypteriformes</taxon>
        <taxon>Polypteridae</taxon>
        <taxon>Erpetoichthys</taxon>
    </lineage>
</organism>
<feature type="compositionally biased region" description="Polar residues" evidence="3">
    <location>
        <begin position="152"/>
        <end position="161"/>
    </location>
</feature>